<reference evidence="4" key="1">
    <citation type="submission" date="2013-12" db="EMBL/GenBank/DDBJ databases">
        <authorList>
            <person name="Aslett M."/>
        </authorList>
    </citation>
    <scope>NUCLEOTIDE SEQUENCE [LARGE SCALE GENOMIC DNA]</scope>
    <source>
        <strain evidence="4">Lindley</strain>
    </source>
</reference>
<keyword evidence="4" id="KW-1185">Reference proteome</keyword>
<organism evidence="4 5">
    <name type="scientific">Globodera pallida</name>
    <name type="common">Potato cyst nematode worm</name>
    <name type="synonym">Heterodera pallida</name>
    <dbReference type="NCBI Taxonomy" id="36090"/>
    <lineage>
        <taxon>Eukaryota</taxon>
        <taxon>Metazoa</taxon>
        <taxon>Ecdysozoa</taxon>
        <taxon>Nematoda</taxon>
        <taxon>Chromadorea</taxon>
        <taxon>Rhabditida</taxon>
        <taxon>Tylenchina</taxon>
        <taxon>Tylenchomorpha</taxon>
        <taxon>Tylenchoidea</taxon>
        <taxon>Heteroderidae</taxon>
        <taxon>Heteroderinae</taxon>
        <taxon>Globodera</taxon>
    </lineage>
</organism>
<keyword evidence="3" id="KW-0732">Signal</keyword>
<evidence type="ECO:0000256" key="1">
    <source>
        <dbReference type="ARBA" id="ARBA00000032"/>
    </source>
</evidence>
<dbReference type="PANTHER" id="PTHR11567:SF210">
    <property type="entry name" value="ACID PHOSPHATASE 5-RELATED"/>
    <property type="match status" value="1"/>
</dbReference>
<name>A0A183CHW0_GLOPA</name>
<comment type="similarity">
    <text evidence="2">Belongs to the histidine acid phosphatase family.</text>
</comment>
<reference evidence="5" key="3">
    <citation type="submission" date="2016-06" db="UniProtKB">
        <authorList>
            <consortium name="WormBaseParasite"/>
        </authorList>
    </citation>
    <scope>IDENTIFICATION</scope>
</reference>
<evidence type="ECO:0000313" key="4">
    <source>
        <dbReference type="Proteomes" id="UP000050741"/>
    </source>
</evidence>
<dbReference type="Proteomes" id="UP000050741">
    <property type="component" value="Unassembled WGS sequence"/>
</dbReference>
<dbReference type="Gene3D" id="3.40.50.1240">
    <property type="entry name" value="Phosphoglycerate mutase-like"/>
    <property type="match status" value="1"/>
</dbReference>
<evidence type="ECO:0000256" key="2">
    <source>
        <dbReference type="ARBA" id="ARBA00005375"/>
    </source>
</evidence>
<protein>
    <submittedName>
        <fullName evidence="5">Lysosomal acid phosphatase</fullName>
    </submittedName>
</protein>
<dbReference type="WBParaSite" id="GPLIN_001246600">
    <property type="protein sequence ID" value="GPLIN_001246600"/>
    <property type="gene ID" value="GPLIN_001246600"/>
</dbReference>
<dbReference type="PROSITE" id="PS00616">
    <property type="entry name" value="HIS_ACID_PHOSPHAT_1"/>
    <property type="match status" value="1"/>
</dbReference>
<accession>A0A183CHW0</accession>
<comment type="catalytic activity">
    <reaction evidence="1">
        <text>a phosphate monoester + H2O = an alcohol + phosphate</text>
        <dbReference type="Rhea" id="RHEA:15017"/>
        <dbReference type="ChEBI" id="CHEBI:15377"/>
        <dbReference type="ChEBI" id="CHEBI:30879"/>
        <dbReference type="ChEBI" id="CHEBI:43474"/>
        <dbReference type="ChEBI" id="CHEBI:67140"/>
        <dbReference type="EC" id="3.1.3.2"/>
    </reaction>
</comment>
<dbReference type="SUPFAM" id="SSF53254">
    <property type="entry name" value="Phosphoglycerate mutase-like"/>
    <property type="match status" value="1"/>
</dbReference>
<dbReference type="PANTHER" id="PTHR11567">
    <property type="entry name" value="ACID PHOSPHATASE-RELATED"/>
    <property type="match status" value="1"/>
</dbReference>
<proteinExistence type="inferred from homology"/>
<reference evidence="4" key="2">
    <citation type="submission" date="2014-05" db="EMBL/GenBank/DDBJ databases">
        <title>The genome and life-stage specific transcriptomes of Globodera pallida elucidate key aspects of plant parasitism by a cyst nematode.</title>
        <authorList>
            <person name="Cotton J.A."/>
            <person name="Lilley C.J."/>
            <person name="Jones L.M."/>
            <person name="Kikuchi T."/>
            <person name="Reid A.J."/>
            <person name="Thorpe P."/>
            <person name="Tsai I.J."/>
            <person name="Beasley H."/>
            <person name="Blok V."/>
            <person name="Cock P.J.A."/>
            <person name="Van den Akker S.E."/>
            <person name="Holroyd N."/>
            <person name="Hunt M."/>
            <person name="Mantelin S."/>
            <person name="Naghra H."/>
            <person name="Pain A."/>
            <person name="Palomares-Rius J.E."/>
            <person name="Zarowiecki M."/>
            <person name="Berriman M."/>
            <person name="Jones J.T."/>
            <person name="Urwin P.E."/>
        </authorList>
    </citation>
    <scope>NUCLEOTIDE SEQUENCE [LARGE SCALE GENOMIC DNA]</scope>
    <source>
        <strain evidence="4">Lindley</strain>
    </source>
</reference>
<dbReference type="AlphaFoldDB" id="A0A183CHW0"/>
<feature type="signal peptide" evidence="3">
    <location>
        <begin position="1"/>
        <end position="25"/>
    </location>
</feature>
<dbReference type="InterPro" id="IPR029033">
    <property type="entry name" value="His_PPase_superfam"/>
</dbReference>
<evidence type="ECO:0000256" key="3">
    <source>
        <dbReference type="SAM" id="SignalP"/>
    </source>
</evidence>
<feature type="chain" id="PRO_5008147645" evidence="3">
    <location>
        <begin position="26"/>
        <end position="124"/>
    </location>
</feature>
<sequence length="124" mass="13771">MSAASIDGVLLLVVVVLLHTLALLGQKLESDRADLDTLKFVHALWRHGDRTPTKMIPSDQTNTLDKWTAKFDGLGQLTSDGAQQQFNLGRLAPKMSAFANLQGELKRINNAKSYKLRMAEMEYA</sequence>
<dbReference type="InterPro" id="IPR033379">
    <property type="entry name" value="Acid_Pase_AS"/>
</dbReference>
<dbReference type="GO" id="GO:0003993">
    <property type="term" value="F:acid phosphatase activity"/>
    <property type="evidence" value="ECO:0007669"/>
    <property type="project" value="UniProtKB-EC"/>
</dbReference>
<dbReference type="Pfam" id="PF00328">
    <property type="entry name" value="His_Phos_2"/>
    <property type="match status" value="1"/>
</dbReference>
<dbReference type="InterPro" id="IPR050645">
    <property type="entry name" value="Histidine_acid_phosphatase"/>
</dbReference>
<dbReference type="InterPro" id="IPR000560">
    <property type="entry name" value="His_Pase_clade-2"/>
</dbReference>
<evidence type="ECO:0000313" key="5">
    <source>
        <dbReference type="WBParaSite" id="GPLIN_001246600"/>
    </source>
</evidence>